<proteinExistence type="predicted"/>
<comment type="subcellular location">
    <subcellularLocation>
        <location evidence="1">Cell membrane</location>
        <topology evidence="1">Multi-pass membrane protein</topology>
    </subcellularLocation>
</comment>
<dbReference type="AlphaFoldDB" id="A0A4Z0PCA1"/>
<keyword evidence="8" id="KW-1185">Reference proteome</keyword>
<feature type="transmembrane region" description="Helical" evidence="6">
    <location>
        <begin position="143"/>
        <end position="160"/>
    </location>
</feature>
<evidence type="ECO:0000256" key="6">
    <source>
        <dbReference type="SAM" id="Phobius"/>
    </source>
</evidence>
<name>A0A4Z0PCA1_9BACT</name>
<feature type="transmembrane region" description="Helical" evidence="6">
    <location>
        <begin position="352"/>
        <end position="371"/>
    </location>
</feature>
<dbReference type="OrthoDB" id="869483at2"/>
<protein>
    <submittedName>
        <fullName evidence="7">Uncharacterized protein</fullName>
    </submittedName>
</protein>
<keyword evidence="2" id="KW-1003">Cell membrane</keyword>
<keyword evidence="3 6" id="KW-0812">Transmembrane</keyword>
<organism evidence="7 8">
    <name type="scientific">Hymenobacter fodinae</name>
    <dbReference type="NCBI Taxonomy" id="2510796"/>
    <lineage>
        <taxon>Bacteria</taxon>
        <taxon>Pseudomonadati</taxon>
        <taxon>Bacteroidota</taxon>
        <taxon>Cytophagia</taxon>
        <taxon>Cytophagales</taxon>
        <taxon>Hymenobacteraceae</taxon>
        <taxon>Hymenobacter</taxon>
    </lineage>
</organism>
<dbReference type="PANTHER" id="PTHR30250:SF11">
    <property type="entry name" value="O-ANTIGEN TRANSPORTER-RELATED"/>
    <property type="match status" value="1"/>
</dbReference>
<evidence type="ECO:0000256" key="1">
    <source>
        <dbReference type="ARBA" id="ARBA00004651"/>
    </source>
</evidence>
<dbReference type="InterPro" id="IPR050833">
    <property type="entry name" value="Poly_Biosynth_Transport"/>
</dbReference>
<evidence type="ECO:0000313" key="7">
    <source>
        <dbReference type="EMBL" id="TGE09853.1"/>
    </source>
</evidence>
<feature type="transmembrane region" description="Helical" evidence="6">
    <location>
        <begin position="166"/>
        <end position="183"/>
    </location>
</feature>
<dbReference type="Proteomes" id="UP000298337">
    <property type="component" value="Unassembled WGS sequence"/>
</dbReference>
<sequence length="378" mass="41308">MLSAWVILVAGAFVALQAYTNSPFAPWQPGAFLLLSVPAALLEAYAMLGRQFRALGLLSVAYAGVFMLGHVWLVGQVLSSQQLLNMLLAANVLRVAALGRLATQQFQREAAVAPLSFGTVRQLWVHTALNEVVQILFRWIDKFTLNFLLTPALFALYFNGTLDVPFLPLLLGAAGSALLLHFSQPHTSDGERVAILQDVGAVLGSLVFPVYFFLFYFRYEVFGVVFAHRYDAAVPLFLVSGLVLPLRAYNFTALLQHKGHAHTITKGAVLDLILAILLMYPLYRLLGLGGVALAFVISTYCQAGYYLASAASLLRVSWHEMLPWQTWARQLMAAGIGLLAVHEVVQGALPEILVLIMGGVSAGLLALYLFYRAKAKLT</sequence>
<keyword evidence="5 6" id="KW-0472">Membrane</keyword>
<evidence type="ECO:0000256" key="3">
    <source>
        <dbReference type="ARBA" id="ARBA00022692"/>
    </source>
</evidence>
<dbReference type="GO" id="GO:0005886">
    <property type="term" value="C:plasma membrane"/>
    <property type="evidence" value="ECO:0007669"/>
    <property type="project" value="UniProtKB-SubCell"/>
</dbReference>
<reference evidence="7 8" key="1">
    <citation type="submission" date="2019-04" db="EMBL/GenBank/DDBJ databases">
        <authorList>
            <person name="Feng G."/>
            <person name="Zhang J."/>
            <person name="Zhu H."/>
        </authorList>
    </citation>
    <scope>NUCLEOTIDE SEQUENCE [LARGE SCALE GENOMIC DNA]</scope>
    <source>
        <strain evidence="7 8">92R-1</strain>
    </source>
</reference>
<feature type="transmembrane region" description="Helical" evidence="6">
    <location>
        <begin position="55"/>
        <end position="77"/>
    </location>
</feature>
<evidence type="ECO:0000256" key="4">
    <source>
        <dbReference type="ARBA" id="ARBA00022989"/>
    </source>
</evidence>
<accession>A0A4Z0PCA1</accession>
<evidence type="ECO:0000313" key="8">
    <source>
        <dbReference type="Proteomes" id="UP000298337"/>
    </source>
</evidence>
<feature type="transmembrane region" description="Helical" evidence="6">
    <location>
        <begin position="195"/>
        <end position="216"/>
    </location>
</feature>
<feature type="transmembrane region" description="Helical" evidence="6">
    <location>
        <begin position="267"/>
        <end position="286"/>
    </location>
</feature>
<evidence type="ECO:0000256" key="2">
    <source>
        <dbReference type="ARBA" id="ARBA00022475"/>
    </source>
</evidence>
<keyword evidence="4 6" id="KW-1133">Transmembrane helix</keyword>
<feature type="transmembrane region" description="Helical" evidence="6">
    <location>
        <begin position="292"/>
        <end position="314"/>
    </location>
</feature>
<dbReference type="EMBL" id="SRLA01000001">
    <property type="protein sequence ID" value="TGE09853.1"/>
    <property type="molecule type" value="Genomic_DNA"/>
</dbReference>
<comment type="caution">
    <text evidence="7">The sequence shown here is derived from an EMBL/GenBank/DDBJ whole genome shotgun (WGS) entry which is preliminary data.</text>
</comment>
<feature type="transmembrane region" description="Helical" evidence="6">
    <location>
        <begin position="30"/>
        <end position="48"/>
    </location>
</feature>
<evidence type="ECO:0000256" key="5">
    <source>
        <dbReference type="ARBA" id="ARBA00023136"/>
    </source>
</evidence>
<dbReference type="PANTHER" id="PTHR30250">
    <property type="entry name" value="PST FAMILY PREDICTED COLANIC ACID TRANSPORTER"/>
    <property type="match status" value="1"/>
</dbReference>
<gene>
    <name evidence="7" type="ORF">EU556_03245</name>
</gene>
<dbReference type="RefSeq" id="WP_135430959.1">
    <property type="nucleotide sequence ID" value="NZ_SRLA01000001.1"/>
</dbReference>